<accession>A0AAQ3CM86</accession>
<evidence type="ECO:0000313" key="12">
    <source>
        <dbReference type="EMBL" id="WEG86021.1"/>
    </source>
</evidence>
<dbReference type="PROSITE" id="PS51104">
    <property type="entry name" value="PTS_EIIC_TYPE_2"/>
    <property type="match status" value="1"/>
</dbReference>
<evidence type="ECO:0000256" key="3">
    <source>
        <dbReference type="ARBA" id="ARBA00022475"/>
    </source>
</evidence>
<dbReference type="GO" id="GO:0090563">
    <property type="term" value="F:protein-phosphocysteine-sugar phosphotransferase activity"/>
    <property type="evidence" value="ECO:0007669"/>
    <property type="project" value="TreeGrafter"/>
</dbReference>
<dbReference type="PANTHER" id="PTHR30505">
    <property type="entry name" value="FRUCTOSE-LIKE PERMEASE"/>
    <property type="match status" value="1"/>
</dbReference>
<feature type="transmembrane region" description="Helical" evidence="9">
    <location>
        <begin position="36"/>
        <end position="54"/>
    </location>
</feature>
<dbReference type="AlphaFoldDB" id="A0AAQ3CM86"/>
<proteinExistence type="predicted"/>
<evidence type="ECO:0000256" key="9">
    <source>
        <dbReference type="SAM" id="Phobius"/>
    </source>
</evidence>
<reference evidence="12" key="2">
    <citation type="submission" date="2022-12" db="EMBL/GenBank/DDBJ databases">
        <title>Whole genome sequencing of Borrelia miyamotoi strains isolated at the Russian territory.</title>
        <authorList>
            <person name="Kuleshov K.V."/>
            <person name="Platonov A.E."/>
            <person name="Goptar I.A."/>
            <person name="Shipulin G.A."/>
            <person name="Markelov M.L."/>
            <person name="Koetsveld J."/>
            <person name="Kolyasnikova N.M."/>
            <person name="Sarksyan D.S."/>
            <person name="Toporkova M.G."/>
            <person name="Hovius J.W."/>
        </authorList>
    </citation>
    <scope>NUCLEOTIDE SEQUENCE</scope>
    <source>
        <strain evidence="13">Yekat-1</strain>
        <strain evidence="12">Yekat-76</strain>
    </source>
</reference>
<evidence type="ECO:0000313" key="14">
    <source>
        <dbReference type="Proteomes" id="UP000291995"/>
    </source>
</evidence>
<evidence type="ECO:0000256" key="6">
    <source>
        <dbReference type="ARBA" id="ARBA00022692"/>
    </source>
</evidence>
<evidence type="ECO:0000256" key="7">
    <source>
        <dbReference type="ARBA" id="ARBA00022989"/>
    </source>
</evidence>
<keyword evidence="7 9" id="KW-1133">Transmembrane helix</keyword>
<dbReference type="EMBL" id="CP036557">
    <property type="protein sequence ID" value="WEG86021.1"/>
    <property type="molecule type" value="Genomic_DNA"/>
</dbReference>
<evidence type="ECO:0000256" key="1">
    <source>
        <dbReference type="ARBA" id="ARBA00004651"/>
    </source>
</evidence>
<feature type="transmembrane region" description="Helical" evidence="9">
    <location>
        <begin position="110"/>
        <end position="130"/>
    </location>
</feature>
<evidence type="ECO:0000259" key="10">
    <source>
        <dbReference type="PROSITE" id="PS51104"/>
    </source>
</evidence>
<organism evidence="12 14">
    <name type="scientific">Borrelia miyamotoi</name>
    <dbReference type="NCBI Taxonomy" id="47466"/>
    <lineage>
        <taxon>Bacteria</taxon>
        <taxon>Pseudomonadati</taxon>
        <taxon>Spirochaetota</taxon>
        <taxon>Spirochaetia</taxon>
        <taxon>Spirochaetales</taxon>
        <taxon>Borreliaceae</taxon>
        <taxon>Borrelia</taxon>
    </lineage>
</organism>
<protein>
    <recommendedName>
        <fullName evidence="10">PTS EIIC type-2 domain-containing protein</fullName>
    </recommendedName>
</protein>
<feature type="transmembrane region" description="Helical" evidence="9">
    <location>
        <begin position="74"/>
        <end position="98"/>
    </location>
</feature>
<sequence length="205" mass="21959">MIGLFMIYGGVYIGQFMTFLEVGLKSLQTNSEIYGILSKLLLGLILCAMVSIDMGGPFNKVAFFFGVGMIPPVPQIMCMVASAIHVAPMAMGFATFIMPKLFEDEERESGKIAFLFSFIGISEGAILFAASVPVRVLPSIVIGGAVSSIIAAFLGVADHAPHMECPIVLPVVNNKLGFIIAMFVGIVVATSLVIFLKSLKIKEFK</sequence>
<dbReference type="GeneID" id="75118565"/>
<dbReference type="EMBL" id="CP024333">
    <property type="protein sequence ID" value="WDE71631.1"/>
    <property type="molecule type" value="Genomic_DNA"/>
</dbReference>
<feature type="transmembrane region" description="Helical" evidence="9">
    <location>
        <begin position="136"/>
        <end position="156"/>
    </location>
</feature>
<gene>
    <name evidence="11" type="ORF">CNO13_06500</name>
    <name evidence="12" type="ORF">EZU67_06990</name>
</gene>
<dbReference type="InterPro" id="IPR050864">
    <property type="entry name" value="Bacterial_PTS_Sugar_Transport"/>
</dbReference>
<dbReference type="GO" id="GO:0009401">
    <property type="term" value="P:phosphoenolpyruvate-dependent sugar phosphotransferase system"/>
    <property type="evidence" value="ECO:0007669"/>
    <property type="project" value="UniProtKB-KW"/>
</dbReference>
<keyword evidence="13" id="KW-1185">Reference proteome</keyword>
<dbReference type="InterPro" id="IPR013014">
    <property type="entry name" value="PTS_EIIC_2"/>
</dbReference>
<evidence type="ECO:0000256" key="4">
    <source>
        <dbReference type="ARBA" id="ARBA00022597"/>
    </source>
</evidence>
<comment type="subcellular location">
    <subcellularLocation>
        <location evidence="1">Cell membrane</location>
        <topology evidence="1">Multi-pass membrane protein</topology>
    </subcellularLocation>
</comment>
<feature type="domain" description="PTS EIIC type-2" evidence="10">
    <location>
        <begin position="1"/>
        <end position="205"/>
    </location>
</feature>
<keyword evidence="2" id="KW-0813">Transport</keyword>
<evidence type="ECO:0000313" key="13">
    <source>
        <dbReference type="Proteomes" id="UP000230633"/>
    </source>
</evidence>
<dbReference type="RefSeq" id="WP_232515448.1">
    <property type="nucleotide sequence ID" value="NZ_AP024371.1"/>
</dbReference>
<feature type="transmembrane region" description="Helical" evidence="9">
    <location>
        <begin position="176"/>
        <end position="196"/>
    </location>
</feature>
<evidence type="ECO:0000256" key="5">
    <source>
        <dbReference type="ARBA" id="ARBA00022683"/>
    </source>
</evidence>
<dbReference type="PANTHER" id="PTHR30505:SF0">
    <property type="entry name" value="FRUCTOSE-LIKE PTS SYSTEM EIIBC COMPONENT-RELATED"/>
    <property type="match status" value="1"/>
</dbReference>
<dbReference type="Proteomes" id="UP000291995">
    <property type="component" value="Chromosome"/>
</dbReference>
<evidence type="ECO:0000256" key="2">
    <source>
        <dbReference type="ARBA" id="ARBA00022448"/>
    </source>
</evidence>
<dbReference type="Proteomes" id="UP000230633">
    <property type="component" value="Chromosome"/>
</dbReference>
<keyword evidence="3" id="KW-1003">Cell membrane</keyword>
<keyword evidence="4" id="KW-0762">Sugar transport</keyword>
<dbReference type="GO" id="GO:0005886">
    <property type="term" value="C:plasma membrane"/>
    <property type="evidence" value="ECO:0007669"/>
    <property type="project" value="UniProtKB-SubCell"/>
</dbReference>
<keyword evidence="5" id="KW-0598">Phosphotransferase system</keyword>
<evidence type="ECO:0000313" key="11">
    <source>
        <dbReference type="EMBL" id="WDE71631.1"/>
    </source>
</evidence>
<keyword evidence="8 9" id="KW-0472">Membrane</keyword>
<name>A0AAQ3CM86_9SPIR</name>
<feature type="transmembrane region" description="Helical" evidence="9">
    <location>
        <begin position="6"/>
        <end position="24"/>
    </location>
</feature>
<reference evidence="14" key="1">
    <citation type="submission" date="2019-03" db="EMBL/GenBank/DDBJ databases">
        <title>Whole genome sequencing of Borrelia miyamotoi strains isolated at the Russian territory.</title>
        <authorList>
            <person name="Kuleshov K.V."/>
            <person name="Platonov A.E."/>
            <person name="Goptar I.A."/>
            <person name="Shipulin G.A."/>
            <person name="Markelov M.L."/>
            <person name="Koetsveld J."/>
            <person name="Kolyasnikova N.M."/>
            <person name="Sarksyan D.S."/>
            <person name="Toporkova M.G."/>
            <person name="Hovius J.W."/>
        </authorList>
    </citation>
    <scope>NUCLEOTIDE SEQUENCE [LARGE SCALE GENOMIC DNA]</scope>
    <source>
        <strain evidence="11">Yekat-1</strain>
        <strain evidence="14">Yekat-76</strain>
    </source>
</reference>
<keyword evidence="6 9" id="KW-0812">Transmembrane</keyword>
<evidence type="ECO:0000256" key="8">
    <source>
        <dbReference type="ARBA" id="ARBA00023136"/>
    </source>
</evidence>